<comment type="caution">
    <text evidence="3">The sequence shown here is derived from an EMBL/GenBank/DDBJ whole genome shotgun (WGS) entry which is preliminary data.</text>
</comment>
<dbReference type="AlphaFoldDB" id="A0A7W5UV47"/>
<sequence length="307" mass="34330">MTVAAAQGLTADHALIYGASLDPHTLYAAMTRDRQTARLYLPRELMESDADRVRRGQVRGEADALQRALAAYAATLEGDRADRLLTPEPDPIAHEDPARLLAAVDAERQQDDHEAVRAMLDKAQADIRLASARLALSRSAYGVALLSDQALAERLLALTAQVEAAGAELAAAEHDRQRFARDGGGPAELALRAERDKLAAELRRIETAERAERRLQQARQQILEGRADAERLRRRERELAAELEKLGSWRPSHRARRRELVEVELPGVRERLQQLRERLAPVRAQRPAMEEAARKASRRPRDAWCGR</sequence>
<reference evidence="3 4" key="1">
    <citation type="submission" date="2020-08" db="EMBL/GenBank/DDBJ databases">
        <title>Sequencing the genomes of 1000 actinobacteria strains.</title>
        <authorList>
            <person name="Klenk H.-P."/>
        </authorList>
    </citation>
    <scope>NUCLEOTIDE SEQUENCE [LARGE SCALE GENOMIC DNA]</scope>
    <source>
        <strain evidence="3 4">DSM 44320</strain>
    </source>
</reference>
<feature type="coiled-coil region" evidence="1">
    <location>
        <begin position="155"/>
        <end position="278"/>
    </location>
</feature>
<accession>A0A7W5UV47</accession>
<organism evidence="3 4">
    <name type="scientific">Nonomuraea dietziae</name>
    <dbReference type="NCBI Taxonomy" id="65515"/>
    <lineage>
        <taxon>Bacteria</taxon>
        <taxon>Bacillati</taxon>
        <taxon>Actinomycetota</taxon>
        <taxon>Actinomycetes</taxon>
        <taxon>Streptosporangiales</taxon>
        <taxon>Streptosporangiaceae</taxon>
        <taxon>Nonomuraea</taxon>
    </lineage>
</organism>
<name>A0A7W5UV47_9ACTN</name>
<keyword evidence="3" id="KW-0378">Hydrolase</keyword>
<dbReference type="Proteomes" id="UP000579945">
    <property type="component" value="Unassembled WGS sequence"/>
</dbReference>
<evidence type="ECO:0000256" key="2">
    <source>
        <dbReference type="SAM" id="MobiDB-lite"/>
    </source>
</evidence>
<keyword evidence="1" id="KW-0175">Coiled coil</keyword>
<dbReference type="GO" id="GO:0004527">
    <property type="term" value="F:exonuclease activity"/>
    <property type="evidence" value="ECO:0007669"/>
    <property type="project" value="UniProtKB-KW"/>
</dbReference>
<evidence type="ECO:0000313" key="3">
    <source>
        <dbReference type="EMBL" id="MBB3725217.1"/>
    </source>
</evidence>
<evidence type="ECO:0000256" key="1">
    <source>
        <dbReference type="SAM" id="Coils"/>
    </source>
</evidence>
<dbReference type="GeneID" id="95387661"/>
<feature type="compositionally biased region" description="Basic and acidic residues" evidence="2">
    <location>
        <begin position="288"/>
        <end position="307"/>
    </location>
</feature>
<protein>
    <submittedName>
        <fullName evidence="3">DNA repair exonuclease SbcCD ATPase subunit</fullName>
    </submittedName>
</protein>
<keyword evidence="3" id="KW-0269">Exonuclease</keyword>
<evidence type="ECO:0000313" key="4">
    <source>
        <dbReference type="Proteomes" id="UP000579945"/>
    </source>
</evidence>
<dbReference type="EMBL" id="JACIBV010000001">
    <property type="protein sequence ID" value="MBB3725217.1"/>
    <property type="molecule type" value="Genomic_DNA"/>
</dbReference>
<keyword evidence="4" id="KW-1185">Reference proteome</keyword>
<feature type="region of interest" description="Disordered" evidence="2">
    <location>
        <begin position="283"/>
        <end position="307"/>
    </location>
</feature>
<proteinExistence type="predicted"/>
<keyword evidence="3" id="KW-0540">Nuclease</keyword>
<dbReference type="RefSeq" id="WP_183644262.1">
    <property type="nucleotide sequence ID" value="NZ_JACIBV010000001.1"/>
</dbReference>
<gene>
    <name evidence="3" type="ORF">FHR33_001077</name>
</gene>